<feature type="region of interest" description="Disordered" evidence="1">
    <location>
        <begin position="1"/>
        <end position="38"/>
    </location>
</feature>
<evidence type="ECO:0000256" key="1">
    <source>
        <dbReference type="SAM" id="MobiDB-lite"/>
    </source>
</evidence>
<reference evidence="2" key="1">
    <citation type="journal article" date="2023" name="Mol. Phylogenet. Evol.">
        <title>Genome-scale phylogeny and comparative genomics of the fungal order Sordariales.</title>
        <authorList>
            <person name="Hensen N."/>
            <person name="Bonometti L."/>
            <person name="Westerberg I."/>
            <person name="Brannstrom I.O."/>
            <person name="Guillou S."/>
            <person name="Cros-Aarteil S."/>
            <person name="Calhoun S."/>
            <person name="Haridas S."/>
            <person name="Kuo A."/>
            <person name="Mondo S."/>
            <person name="Pangilinan J."/>
            <person name="Riley R."/>
            <person name="LaButti K."/>
            <person name="Andreopoulos B."/>
            <person name="Lipzen A."/>
            <person name="Chen C."/>
            <person name="Yan M."/>
            <person name="Daum C."/>
            <person name="Ng V."/>
            <person name="Clum A."/>
            <person name="Steindorff A."/>
            <person name="Ohm R.A."/>
            <person name="Martin F."/>
            <person name="Silar P."/>
            <person name="Natvig D.O."/>
            <person name="Lalanne C."/>
            <person name="Gautier V."/>
            <person name="Ament-Velasquez S.L."/>
            <person name="Kruys A."/>
            <person name="Hutchinson M.I."/>
            <person name="Powell A.J."/>
            <person name="Barry K."/>
            <person name="Miller A.N."/>
            <person name="Grigoriev I.V."/>
            <person name="Debuchy R."/>
            <person name="Gladieux P."/>
            <person name="Hiltunen Thoren M."/>
            <person name="Johannesson H."/>
        </authorList>
    </citation>
    <scope>NUCLEOTIDE SEQUENCE</scope>
    <source>
        <strain evidence="2">PSN293</strain>
    </source>
</reference>
<comment type="caution">
    <text evidence="2">The sequence shown here is derived from an EMBL/GenBank/DDBJ whole genome shotgun (WGS) entry which is preliminary data.</text>
</comment>
<proteinExistence type="predicted"/>
<protein>
    <submittedName>
        <fullName evidence="2">Uncharacterized protein</fullName>
    </submittedName>
</protein>
<organism evidence="2 3">
    <name type="scientific">Rhypophila decipiens</name>
    <dbReference type="NCBI Taxonomy" id="261697"/>
    <lineage>
        <taxon>Eukaryota</taxon>
        <taxon>Fungi</taxon>
        <taxon>Dikarya</taxon>
        <taxon>Ascomycota</taxon>
        <taxon>Pezizomycotina</taxon>
        <taxon>Sordariomycetes</taxon>
        <taxon>Sordariomycetidae</taxon>
        <taxon>Sordariales</taxon>
        <taxon>Naviculisporaceae</taxon>
        <taxon>Rhypophila</taxon>
    </lineage>
</organism>
<reference evidence="2" key="2">
    <citation type="submission" date="2023-05" db="EMBL/GenBank/DDBJ databases">
        <authorList>
            <consortium name="Lawrence Berkeley National Laboratory"/>
            <person name="Steindorff A."/>
            <person name="Hensen N."/>
            <person name="Bonometti L."/>
            <person name="Westerberg I."/>
            <person name="Brannstrom I.O."/>
            <person name="Guillou S."/>
            <person name="Cros-Aarteil S."/>
            <person name="Calhoun S."/>
            <person name="Haridas S."/>
            <person name="Kuo A."/>
            <person name="Mondo S."/>
            <person name="Pangilinan J."/>
            <person name="Riley R."/>
            <person name="Labutti K."/>
            <person name="Andreopoulos B."/>
            <person name="Lipzen A."/>
            <person name="Chen C."/>
            <person name="Yanf M."/>
            <person name="Daum C."/>
            <person name="Ng V."/>
            <person name="Clum A."/>
            <person name="Ohm R."/>
            <person name="Martin F."/>
            <person name="Silar P."/>
            <person name="Natvig D."/>
            <person name="Lalanne C."/>
            <person name="Gautier V."/>
            <person name="Ament-Velasquez S.L."/>
            <person name="Kruys A."/>
            <person name="Hutchinson M.I."/>
            <person name="Powell A.J."/>
            <person name="Barry K."/>
            <person name="Miller A.N."/>
            <person name="Grigoriev I.V."/>
            <person name="Debuchy R."/>
            <person name="Gladieux P."/>
            <person name="Thoren M.H."/>
            <person name="Johannesson H."/>
        </authorList>
    </citation>
    <scope>NUCLEOTIDE SEQUENCE</scope>
    <source>
        <strain evidence="2">PSN293</strain>
    </source>
</reference>
<keyword evidence="3" id="KW-1185">Reference proteome</keyword>
<dbReference type="AlphaFoldDB" id="A0AAN6Y7F7"/>
<sequence>MAHPGSRRSSQAGLPTSRTTGPASKQPPVKDPKPPEKIPMLESTLTATFVPLPPDLDITKDTGNLPRNRIERLEHIIATIDNQGLMVKENIIWLLDQEKERMILEAREYEQETKPAPVKGGLPASEVDVVIKSLSAKADPGRDYNMKDVPTPNRHRQLPPNLSPRELVVGHLRTLIENGTGDLNGYNNHISGIRKYYADLLMKEMANLELVGMRPEDRLKAAEASM</sequence>
<evidence type="ECO:0000313" key="3">
    <source>
        <dbReference type="Proteomes" id="UP001301769"/>
    </source>
</evidence>
<accession>A0AAN6Y7F7</accession>
<name>A0AAN6Y7F7_9PEZI</name>
<feature type="compositionally biased region" description="Polar residues" evidence="1">
    <location>
        <begin position="7"/>
        <end position="23"/>
    </location>
</feature>
<feature type="region of interest" description="Disordered" evidence="1">
    <location>
        <begin position="141"/>
        <end position="162"/>
    </location>
</feature>
<evidence type="ECO:0000313" key="2">
    <source>
        <dbReference type="EMBL" id="KAK4214053.1"/>
    </source>
</evidence>
<dbReference type="EMBL" id="MU858100">
    <property type="protein sequence ID" value="KAK4214053.1"/>
    <property type="molecule type" value="Genomic_DNA"/>
</dbReference>
<dbReference type="Proteomes" id="UP001301769">
    <property type="component" value="Unassembled WGS sequence"/>
</dbReference>
<gene>
    <name evidence="2" type="ORF">QBC37DRAFT_422109</name>
</gene>